<dbReference type="FunFam" id="2.170.130.10:FF:000008">
    <property type="entry name" value="SusC/RagA family TonB-linked outer membrane protein"/>
    <property type="match status" value="1"/>
</dbReference>
<dbReference type="InterPro" id="IPR012910">
    <property type="entry name" value="Plug_dom"/>
</dbReference>
<sequence length="1069" mass="118386">MKNRRIAWLLLMLLTIPLGLFAQNITVKGVVTDSEGEPIIGASVIEKGKSGNGTITNLDGNFTLNVSGKNKKLVISYIGMTTQEVDAATGKVIKVVLHDDAQALDEVVVIGYGTSKRGDLTGSVASVGAKTLKDIPVTSAASAITGRLAGVNVVTTEGSPDATINIRVRGGGSITQDNSPLFIVDGFQVDNIDDIPPGDIESIDVLKDASSTAIYGAKGANGVILVTTKSGKVGKTEIKFGASVGLSSVYNLYDVLSPYEYVYYQRELDPSNKSGAFFGRYGVWEDIGIYKASEGTDWQEKMFGNTGVQQKYNLSISGGTQDLQYSLSYTHDDETYIMNTSRFKRDNLNLKIKKNINKALKFDFNMKLSKTVIDGPSVSGGKKLRDTVKYPPISTLDGLTEDDLGNNGYEVENISSLNDPYYNIVNEYKQQNKFSNIYNGGFTWDIVKGLSLRAEGMYGFEFEDTDNIWLNNTGEAASNAGQPVAQRQNWKGNRWAVQSRLNYGITFGKNKFDAMVGLEYNHRQKNETKMYSKFYPIDFTAENILAMWNYGSAQPTYTTIGEPSRTNSFLGRVNYSFDDRYLFTFNMRADGTNVFAPGKKWGVFPGGSAAWRISQEKFMENTQDWLSNLKLRLSYGTVGNARVSSYWRQDYSFESASKNLYYPNESVESALKPSKTLRNENLTWETKYSANAGLDIGLFNNRLNVTVDMYKDITKDLILQINLPSNSGYDNQYQNLGQTTNRGIELSLNGTIVDTKDLYIAANFNIAFNRNRVDALDGNSVMIHSSGSSADIGKDDYRVFVGQELGLIYGYVTDGMYSFDDFTYNPETKKWVINEGVPDCSSVITTSGSYFGPGHIKLRKLGGEGTQIDPDVDRTVIGNALPKHTGGFGLNVQWKDFDLAAMFNWSYGNDILNANKIDFTTYAGSKRYQNVSSLMSLENRFTTIDPATGNNIFYGDNANPDLLMELNRNARIWSPIMGQTILTDWAVEDGSFLRFSNLTIGYTLPKIFTRKFGVQNLRVYATGNNLFCWTAYSGQDPEVSTSKSNLSPGIDNSAYPKARSYVFGLNVTF</sequence>
<dbReference type="Pfam" id="PF07715">
    <property type="entry name" value="Plug"/>
    <property type="match status" value="1"/>
</dbReference>
<dbReference type="InterPro" id="IPR023996">
    <property type="entry name" value="TonB-dep_OMP_SusC/RagA"/>
</dbReference>
<comment type="caution">
    <text evidence="13">The sequence shown here is derived from an EMBL/GenBank/DDBJ whole genome shotgun (WGS) entry which is preliminary data.</text>
</comment>
<keyword evidence="4 8" id="KW-0812">Transmembrane</keyword>
<keyword evidence="6 8" id="KW-0472">Membrane</keyword>
<organism evidence="13 14">
    <name type="scientific">Bacteroides salyersiae</name>
    <dbReference type="NCBI Taxonomy" id="291644"/>
    <lineage>
        <taxon>Bacteria</taxon>
        <taxon>Pseudomonadati</taxon>
        <taxon>Bacteroidota</taxon>
        <taxon>Bacteroidia</taxon>
        <taxon>Bacteroidales</taxon>
        <taxon>Bacteroidaceae</taxon>
        <taxon>Bacteroides</taxon>
    </lineage>
</organism>
<dbReference type="InterPro" id="IPR008969">
    <property type="entry name" value="CarboxyPept-like_regulatory"/>
</dbReference>
<evidence type="ECO:0000256" key="1">
    <source>
        <dbReference type="ARBA" id="ARBA00004571"/>
    </source>
</evidence>
<evidence type="ECO:0000256" key="7">
    <source>
        <dbReference type="ARBA" id="ARBA00023237"/>
    </source>
</evidence>
<evidence type="ECO:0000256" key="3">
    <source>
        <dbReference type="ARBA" id="ARBA00022452"/>
    </source>
</evidence>
<evidence type="ECO:0000259" key="11">
    <source>
        <dbReference type="Pfam" id="PF00593"/>
    </source>
</evidence>
<feature type="domain" description="TonB-dependent receptor plug" evidence="12">
    <location>
        <begin position="119"/>
        <end position="223"/>
    </location>
</feature>
<name>A0A7J4XP85_9BACE</name>
<dbReference type="NCBIfam" id="TIGR04056">
    <property type="entry name" value="OMP_RagA_SusC"/>
    <property type="match status" value="1"/>
</dbReference>
<dbReference type="Gene3D" id="2.170.130.10">
    <property type="entry name" value="TonB-dependent receptor, plug domain"/>
    <property type="match status" value="1"/>
</dbReference>
<evidence type="ECO:0000313" key="14">
    <source>
        <dbReference type="Proteomes" id="UP000422221"/>
    </source>
</evidence>
<dbReference type="InterPro" id="IPR039426">
    <property type="entry name" value="TonB-dep_rcpt-like"/>
</dbReference>
<evidence type="ECO:0000256" key="10">
    <source>
        <dbReference type="SAM" id="SignalP"/>
    </source>
</evidence>
<reference evidence="13 14" key="1">
    <citation type="journal article" date="2019" name="Nat. Med.">
        <title>A library of human gut bacterial isolates paired with longitudinal multiomics data enables mechanistic microbiome research.</title>
        <authorList>
            <person name="Poyet M."/>
            <person name="Groussin M."/>
            <person name="Gibbons S.M."/>
            <person name="Avila-Pacheco J."/>
            <person name="Jiang X."/>
            <person name="Kearney S.M."/>
            <person name="Perrotta A.R."/>
            <person name="Berdy B."/>
            <person name="Zhao S."/>
            <person name="Lieberman T.D."/>
            <person name="Swanson P.K."/>
            <person name="Smith M."/>
            <person name="Roesemann S."/>
            <person name="Alexander J.E."/>
            <person name="Rich S.A."/>
            <person name="Livny J."/>
            <person name="Vlamakis H."/>
            <person name="Clish C."/>
            <person name="Bullock K."/>
            <person name="Deik A."/>
            <person name="Scott J."/>
            <person name="Pierce K.A."/>
            <person name="Xavier R.J."/>
            <person name="Alm E.J."/>
        </authorList>
    </citation>
    <scope>NUCLEOTIDE SEQUENCE [LARGE SCALE GENOMIC DNA]</scope>
    <source>
        <strain evidence="13 14">BIOML-A10</strain>
    </source>
</reference>
<evidence type="ECO:0000256" key="8">
    <source>
        <dbReference type="PROSITE-ProRule" id="PRU01360"/>
    </source>
</evidence>
<keyword evidence="7 8" id="KW-0998">Cell outer membrane</keyword>
<dbReference type="Pfam" id="PF00593">
    <property type="entry name" value="TonB_dep_Rec_b-barrel"/>
    <property type="match status" value="1"/>
</dbReference>
<keyword evidence="10" id="KW-0732">Signal</keyword>
<comment type="similarity">
    <text evidence="8 9">Belongs to the TonB-dependent receptor family.</text>
</comment>
<dbReference type="Pfam" id="PF13715">
    <property type="entry name" value="CarbopepD_reg_2"/>
    <property type="match status" value="1"/>
</dbReference>
<evidence type="ECO:0000256" key="6">
    <source>
        <dbReference type="ARBA" id="ARBA00023136"/>
    </source>
</evidence>
<dbReference type="FunFam" id="2.60.40.1120:FF:000003">
    <property type="entry name" value="Outer membrane protein Omp121"/>
    <property type="match status" value="1"/>
</dbReference>
<dbReference type="AlphaFoldDB" id="A0A7J4XP85"/>
<dbReference type="InterPro" id="IPR023997">
    <property type="entry name" value="TonB-dep_OMP_SusC/RagA_CS"/>
</dbReference>
<dbReference type="InterPro" id="IPR036942">
    <property type="entry name" value="Beta-barrel_TonB_sf"/>
</dbReference>
<keyword evidence="5 9" id="KW-0798">TonB box</keyword>
<dbReference type="GO" id="GO:0009279">
    <property type="term" value="C:cell outer membrane"/>
    <property type="evidence" value="ECO:0007669"/>
    <property type="project" value="UniProtKB-SubCell"/>
</dbReference>
<dbReference type="NCBIfam" id="TIGR04057">
    <property type="entry name" value="SusC_RagA_signa"/>
    <property type="match status" value="1"/>
</dbReference>
<feature type="chain" id="PRO_5029755954" evidence="10">
    <location>
        <begin position="23"/>
        <end position="1069"/>
    </location>
</feature>
<keyword evidence="2 8" id="KW-0813">Transport</keyword>
<evidence type="ECO:0000256" key="4">
    <source>
        <dbReference type="ARBA" id="ARBA00022692"/>
    </source>
</evidence>
<dbReference type="Gene3D" id="2.60.40.1120">
    <property type="entry name" value="Carboxypeptidase-like, regulatory domain"/>
    <property type="match status" value="1"/>
</dbReference>
<dbReference type="Gene3D" id="2.40.170.20">
    <property type="entry name" value="TonB-dependent receptor, beta-barrel domain"/>
    <property type="match status" value="1"/>
</dbReference>
<accession>A0A7J4XP85</accession>
<dbReference type="InterPro" id="IPR000531">
    <property type="entry name" value="Beta-barrel_TonB"/>
</dbReference>
<protein>
    <submittedName>
        <fullName evidence="13">TonB-dependent receptor</fullName>
    </submittedName>
</protein>
<evidence type="ECO:0000259" key="12">
    <source>
        <dbReference type="Pfam" id="PF07715"/>
    </source>
</evidence>
<evidence type="ECO:0000313" key="13">
    <source>
        <dbReference type="EMBL" id="KAA3770624.1"/>
    </source>
</evidence>
<evidence type="ECO:0000256" key="9">
    <source>
        <dbReference type="RuleBase" id="RU003357"/>
    </source>
</evidence>
<dbReference type="SUPFAM" id="SSF56935">
    <property type="entry name" value="Porins"/>
    <property type="match status" value="1"/>
</dbReference>
<evidence type="ECO:0000256" key="2">
    <source>
        <dbReference type="ARBA" id="ARBA00022448"/>
    </source>
</evidence>
<keyword evidence="13" id="KW-0675">Receptor</keyword>
<dbReference type="PROSITE" id="PS52016">
    <property type="entry name" value="TONB_DEPENDENT_REC_3"/>
    <property type="match status" value="1"/>
</dbReference>
<feature type="domain" description="TonB-dependent receptor-like beta-barrel" evidence="11">
    <location>
        <begin position="409"/>
        <end position="1026"/>
    </location>
</feature>
<feature type="signal peptide" evidence="10">
    <location>
        <begin position="1"/>
        <end position="22"/>
    </location>
</feature>
<dbReference type="Proteomes" id="UP000422221">
    <property type="component" value="Unassembled WGS sequence"/>
</dbReference>
<dbReference type="EMBL" id="VWMK01000001">
    <property type="protein sequence ID" value="KAA3770624.1"/>
    <property type="molecule type" value="Genomic_DNA"/>
</dbReference>
<comment type="subcellular location">
    <subcellularLocation>
        <location evidence="1 8">Cell outer membrane</location>
        <topology evidence="1 8">Multi-pass membrane protein</topology>
    </subcellularLocation>
</comment>
<proteinExistence type="inferred from homology"/>
<dbReference type="SUPFAM" id="SSF49464">
    <property type="entry name" value="Carboxypeptidase regulatory domain-like"/>
    <property type="match status" value="1"/>
</dbReference>
<keyword evidence="3 8" id="KW-1134">Transmembrane beta strand</keyword>
<evidence type="ECO:0000256" key="5">
    <source>
        <dbReference type="ARBA" id="ARBA00023077"/>
    </source>
</evidence>
<dbReference type="RefSeq" id="WP_130057878.1">
    <property type="nucleotide sequence ID" value="NZ_JADNPJ010000001.1"/>
</dbReference>
<dbReference type="InterPro" id="IPR037066">
    <property type="entry name" value="Plug_dom_sf"/>
</dbReference>
<gene>
    <name evidence="13" type="ORF">F3F73_01350</name>
</gene>